<evidence type="ECO:0000256" key="5">
    <source>
        <dbReference type="HAMAP-Rule" id="MF_00651"/>
    </source>
</evidence>
<dbReference type="GO" id="GO:0005829">
    <property type="term" value="C:cytosol"/>
    <property type="evidence" value="ECO:0007669"/>
    <property type="project" value="TreeGrafter"/>
</dbReference>
<dbReference type="AlphaFoldDB" id="A0A9D1M4G3"/>
<comment type="caution">
    <text evidence="7">The sequence shown here is derived from an EMBL/GenBank/DDBJ whole genome shotgun (WGS) entry which is preliminary data.</text>
</comment>
<dbReference type="Gene3D" id="3.30.420.140">
    <property type="entry name" value="YqgF/RNase H-like domain"/>
    <property type="match status" value="1"/>
</dbReference>
<dbReference type="InterPro" id="IPR005227">
    <property type="entry name" value="YqgF"/>
</dbReference>
<evidence type="ECO:0000256" key="4">
    <source>
        <dbReference type="ARBA" id="ARBA00022801"/>
    </source>
</evidence>
<dbReference type="SMART" id="SM00732">
    <property type="entry name" value="YqgFc"/>
    <property type="match status" value="1"/>
</dbReference>
<evidence type="ECO:0000256" key="3">
    <source>
        <dbReference type="ARBA" id="ARBA00022722"/>
    </source>
</evidence>
<dbReference type="GO" id="GO:0016788">
    <property type="term" value="F:hydrolase activity, acting on ester bonds"/>
    <property type="evidence" value="ECO:0007669"/>
    <property type="project" value="UniProtKB-UniRule"/>
</dbReference>
<organism evidence="7 8">
    <name type="scientific">Candidatus Scatocola faecipullorum</name>
    <dbReference type="NCBI Taxonomy" id="2840917"/>
    <lineage>
        <taxon>Bacteria</taxon>
        <taxon>Pseudomonadati</taxon>
        <taxon>Pseudomonadota</taxon>
        <taxon>Alphaproteobacteria</taxon>
        <taxon>Rhodospirillales</taxon>
        <taxon>Rhodospirillaceae</taxon>
        <taxon>Rhodospirillaceae incertae sedis</taxon>
        <taxon>Candidatus Scatocola</taxon>
    </lineage>
</organism>
<dbReference type="HAMAP" id="MF_00651">
    <property type="entry name" value="Nuclease_YqgF"/>
    <property type="match status" value="1"/>
</dbReference>
<comment type="similarity">
    <text evidence="5">Belongs to the YqgF HJR family.</text>
</comment>
<keyword evidence="1 5" id="KW-0963">Cytoplasm</keyword>
<protein>
    <recommendedName>
        <fullName evidence="5">Putative pre-16S rRNA nuclease</fullName>
        <ecNumber evidence="5">3.1.-.-</ecNumber>
    </recommendedName>
</protein>
<keyword evidence="2 5" id="KW-0690">Ribosome biogenesis</keyword>
<dbReference type="SUPFAM" id="SSF53098">
    <property type="entry name" value="Ribonuclease H-like"/>
    <property type="match status" value="1"/>
</dbReference>
<dbReference type="Proteomes" id="UP000824107">
    <property type="component" value="Unassembled WGS sequence"/>
</dbReference>
<dbReference type="PANTHER" id="PTHR33317:SF4">
    <property type="entry name" value="POLYNUCLEOTIDYL TRANSFERASE, RIBONUCLEASE H-LIKE SUPERFAMILY PROTEIN"/>
    <property type="match status" value="1"/>
</dbReference>
<dbReference type="EMBL" id="DVNC01000032">
    <property type="protein sequence ID" value="HIU53433.1"/>
    <property type="molecule type" value="Genomic_DNA"/>
</dbReference>
<reference evidence="7" key="2">
    <citation type="journal article" date="2021" name="PeerJ">
        <title>Extensive microbial diversity within the chicken gut microbiome revealed by metagenomics and culture.</title>
        <authorList>
            <person name="Gilroy R."/>
            <person name="Ravi A."/>
            <person name="Getino M."/>
            <person name="Pursley I."/>
            <person name="Horton D.L."/>
            <person name="Alikhan N.F."/>
            <person name="Baker D."/>
            <person name="Gharbi K."/>
            <person name="Hall N."/>
            <person name="Watson M."/>
            <person name="Adriaenssens E.M."/>
            <person name="Foster-Nyarko E."/>
            <person name="Jarju S."/>
            <person name="Secka A."/>
            <person name="Antonio M."/>
            <person name="Oren A."/>
            <person name="Chaudhuri R.R."/>
            <person name="La Ragione R."/>
            <person name="Hildebrand F."/>
            <person name="Pallen M.J."/>
        </authorList>
    </citation>
    <scope>NUCLEOTIDE SEQUENCE</scope>
    <source>
        <strain evidence="7">ChiW3-316</strain>
    </source>
</reference>
<comment type="function">
    <text evidence="5">Could be a nuclease involved in processing of the 5'-end of pre-16S rRNA.</text>
</comment>
<accession>A0A9D1M4G3</accession>
<dbReference type="InterPro" id="IPR037027">
    <property type="entry name" value="YqgF/RNaseH-like_dom_sf"/>
</dbReference>
<dbReference type="InterPro" id="IPR012337">
    <property type="entry name" value="RNaseH-like_sf"/>
</dbReference>
<comment type="subcellular location">
    <subcellularLocation>
        <location evidence="5">Cytoplasm</location>
    </subcellularLocation>
</comment>
<sequence>MVTLREFKAGLPPYRALLGFDYGSKRLGAAVSDLLLMAATPYKIISRSNMAADLAEIKKLIAEKEIGGIVYGLPLQMNGEEGETAREVRKFAERVAEATGLPYFFWDERLSSSAVESMMIKEADLSRARRKKSLDAGAAAYILQGVLDAMKFV</sequence>
<reference evidence="7" key="1">
    <citation type="submission" date="2020-10" db="EMBL/GenBank/DDBJ databases">
        <authorList>
            <person name="Gilroy R."/>
        </authorList>
    </citation>
    <scope>NUCLEOTIDE SEQUENCE</scope>
    <source>
        <strain evidence="7">ChiW3-316</strain>
    </source>
</reference>
<keyword evidence="4 5" id="KW-0378">Hydrolase</keyword>
<dbReference type="GO" id="GO:0000967">
    <property type="term" value="P:rRNA 5'-end processing"/>
    <property type="evidence" value="ECO:0007669"/>
    <property type="project" value="UniProtKB-UniRule"/>
</dbReference>
<dbReference type="NCBIfam" id="TIGR00250">
    <property type="entry name" value="RNAse_H_YqgF"/>
    <property type="match status" value="1"/>
</dbReference>
<evidence type="ECO:0000256" key="1">
    <source>
        <dbReference type="ARBA" id="ARBA00022490"/>
    </source>
</evidence>
<proteinExistence type="inferred from homology"/>
<dbReference type="PANTHER" id="PTHR33317">
    <property type="entry name" value="POLYNUCLEOTIDYL TRANSFERASE, RIBONUCLEASE H-LIKE SUPERFAMILY PROTEIN"/>
    <property type="match status" value="1"/>
</dbReference>
<dbReference type="InterPro" id="IPR006641">
    <property type="entry name" value="YqgF/RNaseH-like_dom"/>
</dbReference>
<gene>
    <name evidence="7" type="primary">ruvX</name>
    <name evidence="7" type="ORF">IAD20_05075</name>
</gene>
<keyword evidence="3 5" id="KW-0540">Nuclease</keyword>
<feature type="domain" description="YqgF/RNase H-like" evidence="6">
    <location>
        <begin position="15"/>
        <end position="115"/>
    </location>
</feature>
<dbReference type="GO" id="GO:0004518">
    <property type="term" value="F:nuclease activity"/>
    <property type="evidence" value="ECO:0007669"/>
    <property type="project" value="UniProtKB-KW"/>
</dbReference>
<evidence type="ECO:0000256" key="2">
    <source>
        <dbReference type="ARBA" id="ARBA00022517"/>
    </source>
</evidence>
<dbReference type="CDD" id="cd16964">
    <property type="entry name" value="YqgF"/>
    <property type="match status" value="1"/>
</dbReference>
<evidence type="ECO:0000313" key="8">
    <source>
        <dbReference type="Proteomes" id="UP000824107"/>
    </source>
</evidence>
<dbReference type="Pfam" id="PF03652">
    <property type="entry name" value="RuvX"/>
    <property type="match status" value="1"/>
</dbReference>
<evidence type="ECO:0000259" key="6">
    <source>
        <dbReference type="SMART" id="SM00732"/>
    </source>
</evidence>
<name>A0A9D1M4G3_9PROT</name>
<dbReference type="EC" id="3.1.-.-" evidence="5"/>
<evidence type="ECO:0000313" key="7">
    <source>
        <dbReference type="EMBL" id="HIU53433.1"/>
    </source>
</evidence>